<accession>A0A4Z2H1M7</accession>
<protein>
    <submittedName>
        <fullName evidence="1">Uncharacterized protein</fullName>
    </submittedName>
</protein>
<keyword evidence="2" id="KW-1185">Reference proteome</keyword>
<comment type="caution">
    <text evidence="1">The sequence shown here is derived from an EMBL/GenBank/DDBJ whole genome shotgun (WGS) entry which is preliminary data.</text>
</comment>
<gene>
    <name evidence="1" type="ORF">EYF80_030453</name>
</gene>
<dbReference type="Proteomes" id="UP000314294">
    <property type="component" value="Unassembled WGS sequence"/>
</dbReference>
<name>A0A4Z2H1M7_9TELE</name>
<dbReference type="EMBL" id="SRLO01000358">
    <property type="protein sequence ID" value="TNN59350.1"/>
    <property type="molecule type" value="Genomic_DNA"/>
</dbReference>
<sequence>MENLSEVSPISGSPLGCKSIRELVLAGQIEPSTGLASSTLEQNTDSTVEEVFPNVEQFYALANIIAEHAGEDVPWYTFGIVAREEI</sequence>
<evidence type="ECO:0000313" key="1">
    <source>
        <dbReference type="EMBL" id="TNN59350.1"/>
    </source>
</evidence>
<proteinExistence type="predicted"/>
<dbReference type="AlphaFoldDB" id="A0A4Z2H1M7"/>
<organism evidence="1 2">
    <name type="scientific">Liparis tanakae</name>
    <name type="common">Tanaka's snailfish</name>
    <dbReference type="NCBI Taxonomy" id="230148"/>
    <lineage>
        <taxon>Eukaryota</taxon>
        <taxon>Metazoa</taxon>
        <taxon>Chordata</taxon>
        <taxon>Craniata</taxon>
        <taxon>Vertebrata</taxon>
        <taxon>Euteleostomi</taxon>
        <taxon>Actinopterygii</taxon>
        <taxon>Neopterygii</taxon>
        <taxon>Teleostei</taxon>
        <taxon>Neoteleostei</taxon>
        <taxon>Acanthomorphata</taxon>
        <taxon>Eupercaria</taxon>
        <taxon>Perciformes</taxon>
        <taxon>Cottioidei</taxon>
        <taxon>Cottales</taxon>
        <taxon>Liparidae</taxon>
        <taxon>Liparis</taxon>
    </lineage>
</organism>
<evidence type="ECO:0000313" key="2">
    <source>
        <dbReference type="Proteomes" id="UP000314294"/>
    </source>
</evidence>
<reference evidence="1 2" key="1">
    <citation type="submission" date="2019-03" db="EMBL/GenBank/DDBJ databases">
        <title>First draft genome of Liparis tanakae, snailfish: a comprehensive survey of snailfish specific genes.</title>
        <authorList>
            <person name="Kim W."/>
            <person name="Song I."/>
            <person name="Jeong J.-H."/>
            <person name="Kim D."/>
            <person name="Kim S."/>
            <person name="Ryu S."/>
            <person name="Song J.Y."/>
            <person name="Lee S.K."/>
        </authorList>
    </citation>
    <scope>NUCLEOTIDE SEQUENCE [LARGE SCALE GENOMIC DNA]</scope>
    <source>
        <tissue evidence="1">Muscle</tissue>
    </source>
</reference>